<dbReference type="SMART" id="SM00028">
    <property type="entry name" value="TPR"/>
    <property type="match status" value="5"/>
</dbReference>
<dbReference type="Pfam" id="PF07721">
    <property type="entry name" value="TPR_4"/>
    <property type="match status" value="1"/>
</dbReference>
<dbReference type="SUPFAM" id="SSF48452">
    <property type="entry name" value="TPR-like"/>
    <property type="match status" value="2"/>
</dbReference>
<dbReference type="STRING" id="1963862.B4O97_14740"/>
<dbReference type="Gene3D" id="1.25.40.10">
    <property type="entry name" value="Tetratricopeptide repeat domain"/>
    <property type="match status" value="2"/>
</dbReference>
<dbReference type="RefSeq" id="WP_083051956.1">
    <property type="nucleotide sequence ID" value="NZ_CAXXQO010000002.1"/>
</dbReference>
<dbReference type="Pfam" id="PF14559">
    <property type="entry name" value="TPR_19"/>
    <property type="match status" value="1"/>
</dbReference>
<evidence type="ECO:0000313" key="2">
    <source>
        <dbReference type="EMBL" id="ORC33915.1"/>
    </source>
</evidence>
<dbReference type="InterPro" id="IPR011990">
    <property type="entry name" value="TPR-like_helical_dom_sf"/>
</dbReference>
<dbReference type="PANTHER" id="PTHR12558">
    <property type="entry name" value="CELL DIVISION CYCLE 16,23,27"/>
    <property type="match status" value="1"/>
</dbReference>
<dbReference type="OrthoDB" id="356265at2"/>
<dbReference type="EMBL" id="MWQY01000017">
    <property type="protein sequence ID" value="ORC33915.1"/>
    <property type="molecule type" value="Genomic_DNA"/>
</dbReference>
<comment type="caution">
    <text evidence="2">The sequence shown here is derived from an EMBL/GenBank/DDBJ whole genome shotgun (WGS) entry which is preliminary data.</text>
</comment>
<name>A0A1Y1RVA1_9SPIO</name>
<dbReference type="PROSITE" id="PS51257">
    <property type="entry name" value="PROKAR_LIPOPROTEIN"/>
    <property type="match status" value="1"/>
</dbReference>
<evidence type="ECO:0008006" key="4">
    <source>
        <dbReference type="Google" id="ProtNLM"/>
    </source>
</evidence>
<keyword evidence="1" id="KW-0802">TPR repeat</keyword>
<dbReference type="PANTHER" id="PTHR12558:SF13">
    <property type="entry name" value="CELL DIVISION CYCLE PROTEIN 27 HOMOLOG"/>
    <property type="match status" value="1"/>
</dbReference>
<dbReference type="Proteomes" id="UP000192343">
    <property type="component" value="Unassembled WGS sequence"/>
</dbReference>
<proteinExistence type="predicted"/>
<feature type="repeat" description="TPR" evidence="1">
    <location>
        <begin position="238"/>
        <end position="271"/>
    </location>
</feature>
<dbReference type="PROSITE" id="PS50005">
    <property type="entry name" value="TPR"/>
    <property type="match status" value="1"/>
</dbReference>
<dbReference type="InterPro" id="IPR011717">
    <property type="entry name" value="TPR-4"/>
</dbReference>
<sequence length="558" mass="63875">MTILRRFMRILILLTVVLLLSGCFSTPENPDEPVAPPQINRNQGFVVDAFRSLANGSPGSLREAYRILDEAEGLSDYAMDLKYLSSWLYNSLYSSLPENLPDLEAVPNSYFSSIVDDIENGVYPVTRIEESSYLFFILPPMSVLYTESDDTLEIAFESLTVGHDLNPEGTLPLYLLGYVEERRGNYDEAVTRYISALQQSRECYPAAYGMVRIYIEEGRYEDAELILSEAAELVQPDAEYLYLRGRVYLGTQRFTLARENFEKARELLGEDPRLLMGTARALFSLNEPEEALETVRRARRRGAGTVETALLEANILRSLEQRIKALSIVEQAQELFPDNQRLKDLKAQLLLETGRSEESRLLLEDVSSQGYAETLERDVLLMKSAINASLWREALIYFQHASEQSRDQEILNLGAVIYMNTGEAGKALELYQELNNRDPQNPEYPLRAMELSREENNRELAAAMIERLRTMELNAMQKSRLKVGEAFLVAGTPEERKILEEALFLDVRNEEALLGLAEYHLRRGDRRRADLYLRQLERMSGLDQKTLDRILILKEELY</sequence>
<dbReference type="AlphaFoldDB" id="A0A1Y1RVA1"/>
<accession>A0A1Y1RVA1</accession>
<evidence type="ECO:0000256" key="1">
    <source>
        <dbReference type="PROSITE-ProRule" id="PRU00339"/>
    </source>
</evidence>
<organism evidence="2 3">
    <name type="scientific">Marispirochaeta aestuarii</name>
    <dbReference type="NCBI Taxonomy" id="1963862"/>
    <lineage>
        <taxon>Bacteria</taxon>
        <taxon>Pseudomonadati</taxon>
        <taxon>Spirochaetota</taxon>
        <taxon>Spirochaetia</taxon>
        <taxon>Spirochaetales</taxon>
        <taxon>Spirochaetaceae</taxon>
        <taxon>Marispirochaeta</taxon>
    </lineage>
</organism>
<dbReference type="GO" id="GO:0042802">
    <property type="term" value="F:identical protein binding"/>
    <property type="evidence" value="ECO:0007669"/>
    <property type="project" value="InterPro"/>
</dbReference>
<evidence type="ECO:0000313" key="3">
    <source>
        <dbReference type="Proteomes" id="UP000192343"/>
    </source>
</evidence>
<reference evidence="2 3" key="1">
    <citation type="submission" date="2017-03" db="EMBL/GenBank/DDBJ databases">
        <title>Draft Genome sequence of Marispirochaeta sp. strain JC444.</title>
        <authorList>
            <person name="Shivani Y."/>
            <person name="Subhash Y."/>
            <person name="Sasikala C."/>
            <person name="Ramana C."/>
        </authorList>
    </citation>
    <scope>NUCLEOTIDE SEQUENCE [LARGE SCALE GENOMIC DNA]</scope>
    <source>
        <strain evidence="2 3">JC444</strain>
    </source>
</reference>
<keyword evidence="3" id="KW-1185">Reference proteome</keyword>
<dbReference type="InterPro" id="IPR019734">
    <property type="entry name" value="TPR_rpt"/>
</dbReference>
<protein>
    <recommendedName>
        <fullName evidence="4">Tetratricopeptide repeat protein</fullName>
    </recommendedName>
</protein>
<gene>
    <name evidence="2" type="ORF">B4O97_14740</name>
</gene>